<dbReference type="GO" id="GO:0008168">
    <property type="term" value="F:methyltransferase activity"/>
    <property type="evidence" value="ECO:0007669"/>
    <property type="project" value="UniProtKB-KW"/>
</dbReference>
<keyword evidence="2" id="KW-0808">Transferase</keyword>
<evidence type="ECO:0000313" key="3">
    <source>
        <dbReference type="Proteomes" id="UP000467322"/>
    </source>
</evidence>
<dbReference type="EMBL" id="WTUX01000017">
    <property type="protein sequence ID" value="MZR14108.1"/>
    <property type="molecule type" value="Genomic_DNA"/>
</dbReference>
<reference evidence="2 3" key="1">
    <citation type="submission" date="2019-12" db="EMBL/GenBank/DDBJ databases">
        <title>Maritimibacter sp. nov. sp. isolated from sea sand.</title>
        <authorList>
            <person name="Kim J."/>
            <person name="Jeong S.E."/>
            <person name="Jung H.S."/>
            <person name="Jeon C.O."/>
        </authorList>
    </citation>
    <scope>NUCLEOTIDE SEQUENCE [LARGE SCALE GENOMIC DNA]</scope>
    <source>
        <strain evidence="2 3">DP07</strain>
    </source>
</reference>
<keyword evidence="3" id="KW-1185">Reference proteome</keyword>
<dbReference type="PANTHER" id="PTHR12843:SF5">
    <property type="entry name" value="EEF1A LYSINE METHYLTRANSFERASE 2"/>
    <property type="match status" value="1"/>
</dbReference>
<name>A0A845M6F7_9RHOB</name>
<dbReference type="InterPro" id="IPR029063">
    <property type="entry name" value="SAM-dependent_MTases_sf"/>
</dbReference>
<dbReference type="SUPFAM" id="SSF53335">
    <property type="entry name" value="S-adenosyl-L-methionine-dependent methyltransferases"/>
    <property type="match status" value="1"/>
</dbReference>
<dbReference type="RefSeq" id="WP_161352228.1">
    <property type="nucleotide sequence ID" value="NZ_WTUX01000017.1"/>
</dbReference>
<dbReference type="CDD" id="cd02440">
    <property type="entry name" value="AdoMet_MTases"/>
    <property type="match status" value="1"/>
</dbReference>
<evidence type="ECO:0000259" key="1">
    <source>
        <dbReference type="Pfam" id="PF13649"/>
    </source>
</evidence>
<dbReference type="Proteomes" id="UP000467322">
    <property type="component" value="Unassembled WGS sequence"/>
</dbReference>
<dbReference type="InterPro" id="IPR041698">
    <property type="entry name" value="Methyltransf_25"/>
</dbReference>
<dbReference type="AlphaFoldDB" id="A0A845M6F7"/>
<comment type="caution">
    <text evidence="2">The sequence shown here is derived from an EMBL/GenBank/DDBJ whole genome shotgun (WGS) entry which is preliminary data.</text>
</comment>
<dbReference type="Pfam" id="PF13649">
    <property type="entry name" value="Methyltransf_25"/>
    <property type="match status" value="1"/>
</dbReference>
<keyword evidence="2" id="KW-0489">Methyltransferase</keyword>
<protein>
    <submittedName>
        <fullName evidence="2">Methyltransferase domain-containing protein</fullName>
    </submittedName>
</protein>
<accession>A0A845M6F7</accession>
<organism evidence="2 3">
    <name type="scientific">Maritimibacter harenae</name>
    <dbReference type="NCBI Taxonomy" id="2606218"/>
    <lineage>
        <taxon>Bacteria</taxon>
        <taxon>Pseudomonadati</taxon>
        <taxon>Pseudomonadota</taxon>
        <taxon>Alphaproteobacteria</taxon>
        <taxon>Rhodobacterales</taxon>
        <taxon>Roseobacteraceae</taxon>
        <taxon>Maritimibacter</taxon>
    </lineage>
</organism>
<evidence type="ECO:0000313" key="2">
    <source>
        <dbReference type="EMBL" id="MZR14108.1"/>
    </source>
</evidence>
<sequence>MTNGAHWNRVYGDRDETDLTWFEEVPEPSLALIRAHAPAGAVVDIGGGASRLVDHLLADAYGPVVVLDLSETALAAARTRLGDRAGDAEWIVADVTGWSPDRHFDLWHDRAVFHFLTDAADRARYIAVMDAALGDGGIAVIGTFAQDGPERCSGLPVQRYSPEALDAEIESHAPGRFTLLESRRHVHVTPGGTRQNFQFSVFRKGA</sequence>
<dbReference type="GO" id="GO:0032259">
    <property type="term" value="P:methylation"/>
    <property type="evidence" value="ECO:0007669"/>
    <property type="project" value="UniProtKB-KW"/>
</dbReference>
<dbReference type="PANTHER" id="PTHR12843">
    <property type="entry name" value="PROTEIN-LYSINE N-METHYLTRANSFERASE METTL10"/>
    <property type="match status" value="1"/>
</dbReference>
<gene>
    <name evidence="2" type="ORF">GQE99_13885</name>
</gene>
<dbReference type="Gene3D" id="3.40.50.150">
    <property type="entry name" value="Vaccinia Virus protein VP39"/>
    <property type="match status" value="1"/>
</dbReference>
<feature type="domain" description="Methyltransferase" evidence="1">
    <location>
        <begin position="42"/>
        <end position="137"/>
    </location>
</feature>
<proteinExistence type="predicted"/>